<dbReference type="EMBL" id="SJPI01000002">
    <property type="protein sequence ID" value="TWT50950.1"/>
    <property type="molecule type" value="Genomic_DNA"/>
</dbReference>
<dbReference type="PROSITE" id="PS51257">
    <property type="entry name" value="PROKAR_LIPOPROTEIN"/>
    <property type="match status" value="1"/>
</dbReference>
<feature type="coiled-coil region" evidence="1">
    <location>
        <begin position="145"/>
        <end position="224"/>
    </location>
</feature>
<evidence type="ECO:0000256" key="3">
    <source>
        <dbReference type="SAM" id="SignalP"/>
    </source>
</evidence>
<dbReference type="Gene3D" id="2.40.420.20">
    <property type="match status" value="1"/>
</dbReference>
<accession>A0A5C5WJX9</accession>
<keyword evidence="3" id="KW-0732">Signal</keyword>
<evidence type="ECO:0000313" key="5">
    <source>
        <dbReference type="Proteomes" id="UP000316598"/>
    </source>
</evidence>
<dbReference type="InterPro" id="IPR050739">
    <property type="entry name" value="MFP"/>
</dbReference>
<sequence length="618" mass="67820" precursor="true">MRFQRFNLFVMALLCFCGLAMTGCSQEKESVSPDKPPKPVSIAVLQKTSPINQQFTTGSVVPWKSEQIGFEVAGRVAEVIEPNELVTPQIGSEADERTPDATPLARLDDEELRIAVESALASVEVAKLNRDANLVTIEQQLPAQIESAKAEADLADIELSRASELSRQNAISRSELDAARTNAATTKSRLASSNAELAQAKARQLALEAQILQARQQLSEAQRSLRNAVLFSPFPGQVSQIHAVPGTYVKEGDPVVTVQMMDPMTIEFEVTARDSRRYRRGDMLPVQVTDGSGNSRQLSGMVYRVDTVADPAARTFTVTMHVRNEIDESAYTLPDTDEPIAWTDQITPLNIGPMITGDRRQLVVREAVHMIGGETFVWKVTNRRWGTPSPPGDRLLSVTKVPVRITSDVIPYLGRWKFVAIEFTDPNVPINVDRDLITGKLYFKPTHSDSPVVDEVTSPSINPTNSGSPVVDEVTSPSIGTSSKDSLPRPLQNLETWTGCQVMLDDQRWLLRSGDIARISLTASEPTGGFFVPMKAVREEQGKTFIHVIDDTADRVTARRVFVDVAEGESVLGETVLLRITSTSPDELREGMQVIVEGTHYLNDGDRIVVSTLVGGHP</sequence>
<keyword evidence="5" id="KW-1185">Reference proteome</keyword>
<dbReference type="PANTHER" id="PTHR30386">
    <property type="entry name" value="MEMBRANE FUSION SUBUNIT OF EMRAB-TOLC MULTIDRUG EFFLUX PUMP"/>
    <property type="match status" value="1"/>
</dbReference>
<feature type="compositionally biased region" description="Polar residues" evidence="2">
    <location>
        <begin position="475"/>
        <end position="485"/>
    </location>
</feature>
<dbReference type="AlphaFoldDB" id="A0A5C5WJX9"/>
<feature type="region of interest" description="Disordered" evidence="2">
    <location>
        <begin position="452"/>
        <end position="490"/>
    </location>
</feature>
<proteinExistence type="predicted"/>
<dbReference type="PANTHER" id="PTHR30386:SF18">
    <property type="entry name" value="INNER MEMBRANE PROTEIN YIAV-RELATED"/>
    <property type="match status" value="1"/>
</dbReference>
<dbReference type="Proteomes" id="UP000316598">
    <property type="component" value="Unassembled WGS sequence"/>
</dbReference>
<comment type="caution">
    <text evidence="4">The sequence shown here is derived from an EMBL/GenBank/DDBJ whole genome shotgun (WGS) entry which is preliminary data.</text>
</comment>
<keyword evidence="1" id="KW-0175">Coiled coil</keyword>
<feature type="chain" id="PRO_5022757099" evidence="3">
    <location>
        <begin position="23"/>
        <end position="618"/>
    </location>
</feature>
<dbReference type="Gene3D" id="6.10.140.1990">
    <property type="match status" value="1"/>
</dbReference>
<feature type="compositionally biased region" description="Polar residues" evidence="2">
    <location>
        <begin position="457"/>
        <end position="468"/>
    </location>
</feature>
<dbReference type="GO" id="GO:1990195">
    <property type="term" value="C:macrolide transmembrane transporter complex"/>
    <property type="evidence" value="ECO:0007669"/>
    <property type="project" value="InterPro"/>
</dbReference>
<protein>
    <submittedName>
        <fullName evidence="4">Putative efflux pump membrane fusion protein</fullName>
    </submittedName>
</protein>
<evidence type="ECO:0000313" key="4">
    <source>
        <dbReference type="EMBL" id="TWT50950.1"/>
    </source>
</evidence>
<reference evidence="4 5" key="1">
    <citation type="submission" date="2019-02" db="EMBL/GenBank/DDBJ databases">
        <title>Deep-cultivation of Planctomycetes and their phenomic and genomic characterization uncovers novel biology.</title>
        <authorList>
            <person name="Wiegand S."/>
            <person name="Jogler M."/>
            <person name="Boedeker C."/>
            <person name="Pinto D."/>
            <person name="Vollmers J."/>
            <person name="Rivas-Marin E."/>
            <person name="Kohn T."/>
            <person name="Peeters S.H."/>
            <person name="Heuer A."/>
            <person name="Rast P."/>
            <person name="Oberbeckmann S."/>
            <person name="Bunk B."/>
            <person name="Jeske O."/>
            <person name="Meyerdierks A."/>
            <person name="Storesund J.E."/>
            <person name="Kallscheuer N."/>
            <person name="Luecker S."/>
            <person name="Lage O.M."/>
            <person name="Pohl T."/>
            <person name="Merkel B.J."/>
            <person name="Hornburger P."/>
            <person name="Mueller R.-W."/>
            <person name="Bruemmer F."/>
            <person name="Labrenz M."/>
            <person name="Spormann A.M."/>
            <person name="Op Den Camp H."/>
            <person name="Overmann J."/>
            <person name="Amann R."/>
            <person name="Jetten M.S.M."/>
            <person name="Mascher T."/>
            <person name="Medema M.H."/>
            <person name="Devos D.P."/>
            <person name="Kaster A.-K."/>
            <person name="Ovreas L."/>
            <person name="Rohde M."/>
            <person name="Galperin M.Y."/>
            <person name="Jogler C."/>
        </authorList>
    </citation>
    <scope>NUCLEOTIDE SEQUENCE [LARGE SCALE GENOMIC DNA]</scope>
    <source>
        <strain evidence="4 5">Pla22</strain>
    </source>
</reference>
<organism evidence="4 5">
    <name type="scientific">Rubripirellula amarantea</name>
    <dbReference type="NCBI Taxonomy" id="2527999"/>
    <lineage>
        <taxon>Bacteria</taxon>
        <taxon>Pseudomonadati</taxon>
        <taxon>Planctomycetota</taxon>
        <taxon>Planctomycetia</taxon>
        <taxon>Pirellulales</taxon>
        <taxon>Pirellulaceae</taxon>
        <taxon>Rubripirellula</taxon>
    </lineage>
</organism>
<dbReference type="InterPro" id="IPR030190">
    <property type="entry name" value="MacA_alpha-hairpin_sf"/>
</dbReference>
<dbReference type="GO" id="GO:0019898">
    <property type="term" value="C:extrinsic component of membrane"/>
    <property type="evidence" value="ECO:0007669"/>
    <property type="project" value="InterPro"/>
</dbReference>
<dbReference type="Gene3D" id="2.40.30.170">
    <property type="match status" value="1"/>
</dbReference>
<feature type="signal peptide" evidence="3">
    <location>
        <begin position="1"/>
        <end position="22"/>
    </location>
</feature>
<evidence type="ECO:0000256" key="2">
    <source>
        <dbReference type="SAM" id="MobiDB-lite"/>
    </source>
</evidence>
<gene>
    <name evidence="4" type="ORF">Pla22_36930</name>
</gene>
<dbReference type="SUPFAM" id="SSF111369">
    <property type="entry name" value="HlyD-like secretion proteins"/>
    <property type="match status" value="1"/>
</dbReference>
<evidence type="ECO:0000256" key="1">
    <source>
        <dbReference type="SAM" id="Coils"/>
    </source>
</evidence>
<name>A0A5C5WJX9_9BACT</name>
<dbReference type="GO" id="GO:1990961">
    <property type="term" value="P:xenobiotic detoxification by transmembrane export across the plasma membrane"/>
    <property type="evidence" value="ECO:0007669"/>
    <property type="project" value="InterPro"/>
</dbReference>
<dbReference type="OrthoDB" id="231463at2"/>